<name>A0ABS6BWE0_9CLOT</name>
<evidence type="ECO:0000313" key="2">
    <source>
        <dbReference type="Proteomes" id="UP000776252"/>
    </source>
</evidence>
<organism evidence="1 2">
    <name type="scientific">Clostridium frigoris</name>
    <dbReference type="NCBI Taxonomy" id="205327"/>
    <lineage>
        <taxon>Bacteria</taxon>
        <taxon>Bacillati</taxon>
        <taxon>Bacillota</taxon>
        <taxon>Clostridia</taxon>
        <taxon>Eubacteriales</taxon>
        <taxon>Clostridiaceae</taxon>
        <taxon>Clostridium</taxon>
    </lineage>
</organism>
<evidence type="ECO:0000313" key="1">
    <source>
        <dbReference type="EMBL" id="MBU3160273.1"/>
    </source>
</evidence>
<dbReference type="EMBL" id="JAHLDV010000023">
    <property type="protein sequence ID" value="MBU3160273.1"/>
    <property type="molecule type" value="Genomic_DNA"/>
</dbReference>
<gene>
    <name evidence="1" type="ORF">KPL37_10980</name>
</gene>
<keyword evidence="2" id="KW-1185">Reference proteome</keyword>
<sequence>MLPAHVPSSKSFDLAVVPKAPKKHYIPPMNHPWRKASFEMYCNKQAHRPKEGIA</sequence>
<proteinExistence type="predicted"/>
<accession>A0ABS6BWE0</accession>
<dbReference type="Proteomes" id="UP000776252">
    <property type="component" value="Unassembled WGS sequence"/>
</dbReference>
<comment type="caution">
    <text evidence="1">The sequence shown here is derived from an EMBL/GenBank/DDBJ whole genome shotgun (WGS) entry which is preliminary data.</text>
</comment>
<reference evidence="1 2" key="1">
    <citation type="submission" date="2021-06" db="EMBL/GenBank/DDBJ databases">
        <title>Clostridia strains as spoilage organisms.</title>
        <authorList>
            <person name="Wambui J."/>
            <person name="Stephan R."/>
            <person name="Stevens M.J.A."/>
        </authorList>
    </citation>
    <scope>NUCLEOTIDE SEQUENCE [LARGE SCALE GENOMIC DNA]</scope>
    <source>
        <strain evidence="1 2">DSM 14204</strain>
    </source>
</reference>
<protein>
    <submittedName>
        <fullName evidence="1">Uncharacterized protein</fullName>
    </submittedName>
</protein>